<dbReference type="Proteomes" id="UP001501842">
    <property type="component" value="Unassembled WGS sequence"/>
</dbReference>
<protein>
    <submittedName>
        <fullName evidence="2">NYN domain-containing protein</fullName>
    </submittedName>
</protein>
<keyword evidence="3" id="KW-1185">Reference proteome</keyword>
<dbReference type="PANTHER" id="PTHR34547">
    <property type="entry name" value="YACP-LIKE NYN DOMAIN PROTEIN"/>
    <property type="match status" value="1"/>
</dbReference>
<organism evidence="2 3">
    <name type="scientific">Actinocorallia aurantiaca</name>
    <dbReference type="NCBI Taxonomy" id="46204"/>
    <lineage>
        <taxon>Bacteria</taxon>
        <taxon>Bacillati</taxon>
        <taxon>Actinomycetota</taxon>
        <taxon>Actinomycetes</taxon>
        <taxon>Streptosporangiales</taxon>
        <taxon>Thermomonosporaceae</taxon>
        <taxon>Actinocorallia</taxon>
    </lineage>
</organism>
<accession>A0ABP6GYT1</accession>
<proteinExistence type="predicted"/>
<evidence type="ECO:0000313" key="3">
    <source>
        <dbReference type="Proteomes" id="UP001501842"/>
    </source>
</evidence>
<feature type="region of interest" description="Disordered" evidence="1">
    <location>
        <begin position="172"/>
        <end position="201"/>
    </location>
</feature>
<dbReference type="EMBL" id="BAAATZ010000021">
    <property type="protein sequence ID" value="GAA2732672.1"/>
    <property type="molecule type" value="Genomic_DNA"/>
</dbReference>
<dbReference type="InterPro" id="IPR010298">
    <property type="entry name" value="YacP-like"/>
</dbReference>
<evidence type="ECO:0000313" key="2">
    <source>
        <dbReference type="EMBL" id="GAA2732672.1"/>
    </source>
</evidence>
<reference evidence="3" key="1">
    <citation type="journal article" date="2019" name="Int. J. Syst. Evol. Microbiol.">
        <title>The Global Catalogue of Microorganisms (GCM) 10K type strain sequencing project: providing services to taxonomists for standard genome sequencing and annotation.</title>
        <authorList>
            <consortium name="The Broad Institute Genomics Platform"/>
            <consortium name="The Broad Institute Genome Sequencing Center for Infectious Disease"/>
            <person name="Wu L."/>
            <person name="Ma J."/>
        </authorList>
    </citation>
    <scope>NUCLEOTIDE SEQUENCE [LARGE SCALE GENOMIC DNA]</scope>
    <source>
        <strain evidence="3">JCM 8201</strain>
    </source>
</reference>
<gene>
    <name evidence="2" type="ORF">GCM10010439_50940</name>
</gene>
<evidence type="ECO:0000256" key="1">
    <source>
        <dbReference type="SAM" id="MobiDB-lite"/>
    </source>
</evidence>
<dbReference type="PANTHER" id="PTHR34547:SF1">
    <property type="entry name" value="YACP-LIKE NYN DOMAIN PROTEIN"/>
    <property type="match status" value="1"/>
</dbReference>
<comment type="caution">
    <text evidence="2">The sequence shown here is derived from an EMBL/GenBank/DDBJ whole genome shotgun (WGS) entry which is preliminary data.</text>
</comment>
<dbReference type="Pfam" id="PF05991">
    <property type="entry name" value="NYN_YacP"/>
    <property type="match status" value="1"/>
</dbReference>
<name>A0ABP6GYT1_9ACTN</name>
<dbReference type="RefSeq" id="WP_344453476.1">
    <property type="nucleotide sequence ID" value="NZ_BAAATZ010000021.1"/>
</dbReference>
<sequence length="422" mass="45636">MRQYVVEAAAEVLGRLPADEIPVPLKQVAKFRPQSRARQGAVPIAAQLERNADFRARVTVPLREGQPELVAALEAGEPPAAADPVRLAALAYLLRPEGWTSYVETARAELERSLKASHEAEAARTVAELKEQLAAARATRGEELDRLRGELKDARGEIADLRRKIHEERRQARTASERLADLERGRAAEREEHLSSQSGLEKEVKTLRARLASAETALEAGRKAAREGRSLSDVRLRLLLDTLVDAAQGVRRELNLPSVISKPADHVSAAAAAAAAPPGRSLSEQDAQQFNELLTVPQVHLIVDGYNVTKTGYGELPLADQRSRLVNGLGGLYSQTQAEITVVFDGASLDGPVAVQAPRGVRVLFSRPGQIADELIAELVRAEPPGRPFVVVSSDQEVAASARRAGGRTATATLLLKRLGRF</sequence>